<dbReference type="InterPro" id="IPR000917">
    <property type="entry name" value="Sulfatase_N"/>
</dbReference>
<dbReference type="Proteomes" id="UP000825051">
    <property type="component" value="Chromosome"/>
</dbReference>
<keyword evidence="4 7" id="KW-0732">Signal</keyword>
<name>A0A8F9TW26_9BACT</name>
<evidence type="ECO:0000256" key="3">
    <source>
        <dbReference type="ARBA" id="ARBA00022723"/>
    </source>
</evidence>
<dbReference type="GO" id="GO:0004065">
    <property type="term" value="F:arylsulfatase activity"/>
    <property type="evidence" value="ECO:0007669"/>
    <property type="project" value="TreeGrafter"/>
</dbReference>
<evidence type="ECO:0000259" key="8">
    <source>
        <dbReference type="Pfam" id="PF00884"/>
    </source>
</evidence>
<evidence type="ECO:0000256" key="1">
    <source>
        <dbReference type="ARBA" id="ARBA00001913"/>
    </source>
</evidence>
<protein>
    <submittedName>
        <fullName evidence="9">Sulfatase</fullName>
    </submittedName>
</protein>
<feature type="chain" id="PRO_5034045795" evidence="7">
    <location>
        <begin position="21"/>
        <end position="471"/>
    </location>
</feature>
<accession>A0A8F9TW26</accession>
<comment type="cofactor">
    <cofactor evidence="1">
        <name>Ca(2+)</name>
        <dbReference type="ChEBI" id="CHEBI:29108"/>
    </cofactor>
</comment>
<dbReference type="GO" id="GO:0046872">
    <property type="term" value="F:metal ion binding"/>
    <property type="evidence" value="ECO:0007669"/>
    <property type="project" value="UniProtKB-KW"/>
</dbReference>
<comment type="similarity">
    <text evidence="2">Belongs to the sulfatase family.</text>
</comment>
<reference evidence="9" key="1">
    <citation type="submission" date="2021-08" db="EMBL/GenBank/DDBJ databases">
        <title>Genome of a novel bacterium of the phylum Verrucomicrobia, Oleiharenicola sp. KSB-15.</title>
        <authorList>
            <person name="Chung J.-H."/>
            <person name="Ahn J.-H."/>
            <person name="Yoon Y."/>
            <person name="Kim D.-Y."/>
            <person name="An S.-H."/>
            <person name="Park I."/>
            <person name="Yeon J."/>
        </authorList>
    </citation>
    <scope>NUCLEOTIDE SEQUENCE</scope>
    <source>
        <strain evidence="9">KSB-15</strain>
    </source>
</reference>
<sequence length="471" mass="50863">MKLFSAVVFCVALVAGGTMSASPAKPQAARRPNIVFILADDLGCAQVGAYGNSYYKTPNIDGLGRDGMQFTQAYSASPVCSPTRSALMTGKSPARTHVTDFIPGNTYPWARLQQPAWQRFLPLKEVTIAERLTEEGYVTGLIGKWHLAKAYLPPESVAEGPDRQGFAETFITHKPVPTADPESDAHNVGAITTRALRFLDEHRAEPFFLLVSHNAVHAPIMAPKALVAKYPAQGNGHPEDVPVMAAMMEMVDDSVGQVLAKLDALGLRENTLVIFYSDNGGLLRDAAQTPFRGGKAELHEGGVRVPLLMRWPGVIAPGRVSATMVNTMDFFPTLLELSGARADANPQLDGISLASLIKAGVAPARDTLYWHYPHYHPAGKGPSDSIRMGDWKLIEFFEGTLAGDGPGLELFNLREDVGEETNLAASQPERVAAMRARLAKWRKKVGAQLPTINPAYDEARADDFTPAAAAP</sequence>
<keyword evidence="3" id="KW-0479">Metal-binding</keyword>
<evidence type="ECO:0000313" key="9">
    <source>
        <dbReference type="EMBL" id="QYM79056.1"/>
    </source>
</evidence>
<dbReference type="InterPro" id="IPR017850">
    <property type="entry name" value="Alkaline_phosphatase_core_sf"/>
</dbReference>
<evidence type="ECO:0000256" key="5">
    <source>
        <dbReference type="ARBA" id="ARBA00022801"/>
    </source>
</evidence>
<dbReference type="PROSITE" id="PS00523">
    <property type="entry name" value="SULFATASE_1"/>
    <property type="match status" value="1"/>
</dbReference>
<dbReference type="EMBL" id="CP080507">
    <property type="protein sequence ID" value="QYM79056.1"/>
    <property type="molecule type" value="Genomic_DNA"/>
</dbReference>
<dbReference type="Pfam" id="PF00884">
    <property type="entry name" value="Sulfatase"/>
    <property type="match status" value="1"/>
</dbReference>
<dbReference type="SUPFAM" id="SSF53649">
    <property type="entry name" value="Alkaline phosphatase-like"/>
    <property type="match status" value="1"/>
</dbReference>
<keyword evidence="6" id="KW-0106">Calcium</keyword>
<evidence type="ECO:0000256" key="2">
    <source>
        <dbReference type="ARBA" id="ARBA00008779"/>
    </source>
</evidence>
<evidence type="ECO:0000256" key="6">
    <source>
        <dbReference type="ARBA" id="ARBA00022837"/>
    </source>
</evidence>
<dbReference type="KEGG" id="ole:K0B96_00125"/>
<dbReference type="AlphaFoldDB" id="A0A8F9TW26"/>
<dbReference type="RefSeq" id="WP_220162398.1">
    <property type="nucleotide sequence ID" value="NZ_CP080507.1"/>
</dbReference>
<dbReference type="Gene3D" id="3.40.720.10">
    <property type="entry name" value="Alkaline Phosphatase, subunit A"/>
    <property type="match status" value="1"/>
</dbReference>
<feature type="signal peptide" evidence="7">
    <location>
        <begin position="1"/>
        <end position="20"/>
    </location>
</feature>
<organism evidence="9 10">
    <name type="scientific">Horticoccus luteus</name>
    <dbReference type="NCBI Taxonomy" id="2862869"/>
    <lineage>
        <taxon>Bacteria</taxon>
        <taxon>Pseudomonadati</taxon>
        <taxon>Verrucomicrobiota</taxon>
        <taxon>Opitutia</taxon>
        <taxon>Opitutales</taxon>
        <taxon>Opitutaceae</taxon>
        <taxon>Horticoccus</taxon>
    </lineage>
</organism>
<keyword evidence="10" id="KW-1185">Reference proteome</keyword>
<feature type="domain" description="Sulfatase N-terminal" evidence="8">
    <location>
        <begin position="32"/>
        <end position="339"/>
    </location>
</feature>
<dbReference type="InterPro" id="IPR024607">
    <property type="entry name" value="Sulfatase_CS"/>
</dbReference>
<dbReference type="CDD" id="cd16144">
    <property type="entry name" value="ARS_like"/>
    <property type="match status" value="1"/>
</dbReference>
<dbReference type="PROSITE" id="PS00149">
    <property type="entry name" value="SULFATASE_2"/>
    <property type="match status" value="1"/>
</dbReference>
<evidence type="ECO:0000313" key="10">
    <source>
        <dbReference type="Proteomes" id="UP000825051"/>
    </source>
</evidence>
<evidence type="ECO:0000256" key="7">
    <source>
        <dbReference type="SAM" id="SignalP"/>
    </source>
</evidence>
<proteinExistence type="inferred from homology"/>
<gene>
    <name evidence="9" type="ORF">K0B96_00125</name>
</gene>
<dbReference type="PANTHER" id="PTHR42693">
    <property type="entry name" value="ARYLSULFATASE FAMILY MEMBER"/>
    <property type="match status" value="1"/>
</dbReference>
<dbReference type="Gene3D" id="3.30.1120.10">
    <property type="match status" value="1"/>
</dbReference>
<evidence type="ECO:0000256" key="4">
    <source>
        <dbReference type="ARBA" id="ARBA00022729"/>
    </source>
</evidence>
<dbReference type="PANTHER" id="PTHR42693:SF42">
    <property type="entry name" value="ARYLSULFATASE G"/>
    <property type="match status" value="1"/>
</dbReference>
<dbReference type="InterPro" id="IPR050738">
    <property type="entry name" value="Sulfatase"/>
</dbReference>
<keyword evidence="5" id="KW-0378">Hydrolase</keyword>